<comment type="caution">
    <text evidence="2">The sequence shown here is derived from an EMBL/GenBank/DDBJ whole genome shotgun (WGS) entry which is preliminary data.</text>
</comment>
<gene>
    <name evidence="2" type="ORF">COU47_03385</name>
</gene>
<evidence type="ECO:0000313" key="2">
    <source>
        <dbReference type="EMBL" id="PIR69440.1"/>
    </source>
</evidence>
<reference evidence="3" key="1">
    <citation type="submission" date="2017-09" db="EMBL/GenBank/DDBJ databases">
        <title>Depth-based differentiation of microbial function through sediment-hosted aquifers and enrichment of novel symbionts in the deep terrestrial subsurface.</title>
        <authorList>
            <person name="Probst A.J."/>
            <person name="Ladd B."/>
            <person name="Jarett J.K."/>
            <person name="Geller-Mcgrath D.E."/>
            <person name="Sieber C.M.K."/>
            <person name="Emerson J.B."/>
            <person name="Anantharaman K."/>
            <person name="Thomas B.C."/>
            <person name="Malmstrom R."/>
            <person name="Stieglmeier M."/>
            <person name="Klingl A."/>
            <person name="Woyke T."/>
            <person name="Ryan C.M."/>
            <person name="Banfield J.F."/>
        </authorList>
    </citation>
    <scope>NUCLEOTIDE SEQUENCE [LARGE SCALE GENOMIC DNA]</scope>
</reference>
<evidence type="ECO:0000313" key="3">
    <source>
        <dbReference type="Proteomes" id="UP000231503"/>
    </source>
</evidence>
<organism evidence="2 3">
    <name type="scientific">Candidatus Niyogibacteria bacterium CG10_big_fil_rev_8_21_14_0_10_46_36</name>
    <dbReference type="NCBI Taxonomy" id="1974726"/>
    <lineage>
        <taxon>Bacteria</taxon>
        <taxon>Candidatus Niyogiibacteriota</taxon>
    </lineage>
</organism>
<evidence type="ECO:0000259" key="1">
    <source>
        <dbReference type="SMART" id="SM00966"/>
    </source>
</evidence>
<feature type="domain" description="SpoVT-AbrB" evidence="1">
    <location>
        <begin position="15"/>
        <end position="61"/>
    </location>
</feature>
<dbReference type="InterPro" id="IPR037914">
    <property type="entry name" value="SpoVT-AbrB_sf"/>
</dbReference>
<sequence length="83" mass="9280">MRKHGKGNHFFFGTTTMGEKGQVVVPAKARKAMELKKGEKLLVFGTGHDMLAFTKLSHIEEFAAHLSKRLGAIRSIVRKTRSK</sequence>
<dbReference type="GO" id="GO:0003677">
    <property type="term" value="F:DNA binding"/>
    <property type="evidence" value="ECO:0007669"/>
    <property type="project" value="InterPro"/>
</dbReference>
<dbReference type="Gene3D" id="2.10.260.10">
    <property type="match status" value="1"/>
</dbReference>
<dbReference type="SUPFAM" id="SSF89447">
    <property type="entry name" value="AbrB/MazE/MraZ-like"/>
    <property type="match status" value="1"/>
</dbReference>
<dbReference type="EMBL" id="PFCO01000008">
    <property type="protein sequence ID" value="PIR69440.1"/>
    <property type="molecule type" value="Genomic_DNA"/>
</dbReference>
<accession>A0A2H0TD03</accession>
<dbReference type="NCBIfam" id="TIGR01439">
    <property type="entry name" value="lp_hng_hel_AbrB"/>
    <property type="match status" value="1"/>
</dbReference>
<dbReference type="AlphaFoldDB" id="A0A2H0TD03"/>
<dbReference type="InterPro" id="IPR007159">
    <property type="entry name" value="SpoVT-AbrB_dom"/>
</dbReference>
<name>A0A2H0TD03_9BACT</name>
<dbReference type="Proteomes" id="UP000231503">
    <property type="component" value="Unassembled WGS sequence"/>
</dbReference>
<dbReference type="SMART" id="SM00966">
    <property type="entry name" value="SpoVT_AbrB"/>
    <property type="match status" value="1"/>
</dbReference>
<proteinExistence type="predicted"/>
<protein>
    <recommendedName>
        <fullName evidence="1">SpoVT-AbrB domain-containing protein</fullName>
    </recommendedName>
</protein>